<dbReference type="GO" id="GO:0010124">
    <property type="term" value="P:phenylacetate catabolic process"/>
    <property type="evidence" value="ECO:0007669"/>
    <property type="project" value="InterPro"/>
</dbReference>
<evidence type="ECO:0000313" key="10">
    <source>
        <dbReference type="Proteomes" id="UP000254589"/>
    </source>
</evidence>
<dbReference type="Proteomes" id="UP000035086">
    <property type="component" value="Chromosome"/>
</dbReference>
<comment type="catalytic activity">
    <reaction evidence="5">
        <text>D-glyceraldehyde + 3-hydroxypyruvate = (3R,4S,5R)-3,4,5,6-tetrahydroxy-2-oxohexanoate</text>
        <dbReference type="Rhea" id="RHEA:80047"/>
        <dbReference type="ChEBI" id="CHEBI:17180"/>
        <dbReference type="ChEBI" id="CHEBI:17378"/>
        <dbReference type="ChEBI" id="CHEBI:231434"/>
    </reaction>
</comment>
<dbReference type="FunFam" id="3.20.20.60:FF:000004">
    <property type="entry name" value="5-keto-4-deoxy-D-glucarate aldolase"/>
    <property type="match status" value="1"/>
</dbReference>
<dbReference type="SUPFAM" id="SSF51621">
    <property type="entry name" value="Phosphoenolpyruvate/pyruvate domain"/>
    <property type="match status" value="1"/>
</dbReference>
<dbReference type="EMBL" id="CP010310">
    <property type="protein sequence ID" value="AJC20281.1"/>
    <property type="molecule type" value="Genomic_DNA"/>
</dbReference>
<evidence type="ECO:0000313" key="7">
    <source>
        <dbReference type="EMBL" id="AJC20281.1"/>
    </source>
</evidence>
<protein>
    <submittedName>
        <fullName evidence="7">2,4-dihydroxyhept-2-ene-1,7-dioic acid aldolase</fullName>
    </submittedName>
    <submittedName>
        <fullName evidence="8">4-hydroxy-2-oxo-heptane-1,7-dioate aldolase</fullName>
        <ecNumber evidence="8">4.1.2.-</ecNumber>
    </submittedName>
</protein>
<dbReference type="Pfam" id="PF03328">
    <property type="entry name" value="HpcH_HpaI"/>
    <property type="match status" value="1"/>
</dbReference>
<proteinExistence type="inferred from homology"/>
<feature type="domain" description="HpcH/HpaI aldolase/citrate lyase" evidence="6">
    <location>
        <begin position="18"/>
        <end position="245"/>
    </location>
</feature>
<evidence type="ECO:0000313" key="9">
    <source>
        <dbReference type="Proteomes" id="UP000035086"/>
    </source>
</evidence>
<dbReference type="InterPro" id="IPR015813">
    <property type="entry name" value="Pyrv/PenolPyrv_kinase-like_dom"/>
</dbReference>
<dbReference type="InterPro" id="IPR050251">
    <property type="entry name" value="HpcH-HpaI_aldolase"/>
</dbReference>
<evidence type="ECO:0000256" key="5">
    <source>
        <dbReference type="ARBA" id="ARBA00051592"/>
    </source>
</evidence>
<name>A0AAJ4ZDG7_PANPU</name>
<dbReference type="Gene3D" id="3.20.20.60">
    <property type="entry name" value="Phosphoenolpyruvate-binding domains"/>
    <property type="match status" value="1"/>
</dbReference>
<evidence type="ECO:0000256" key="1">
    <source>
        <dbReference type="ARBA" id="ARBA00005568"/>
    </source>
</evidence>
<evidence type="ECO:0000256" key="3">
    <source>
        <dbReference type="ARBA" id="ARBA00023239"/>
    </source>
</evidence>
<dbReference type="InterPro" id="IPR012689">
    <property type="entry name" value="HpaI"/>
</dbReference>
<accession>A0AAJ4ZDG7</accession>
<dbReference type="GO" id="GO:0005737">
    <property type="term" value="C:cytoplasm"/>
    <property type="evidence" value="ECO:0007669"/>
    <property type="project" value="TreeGrafter"/>
</dbReference>
<reference evidence="9" key="1">
    <citation type="submission" date="2014-12" db="EMBL/GenBank/DDBJ databases">
        <title>Complete Genome Sequencing of Pandoraea pulmonicola DSM 16583.</title>
        <authorList>
            <person name="Chan K.-G."/>
        </authorList>
    </citation>
    <scope>NUCLEOTIDE SEQUENCE [LARGE SCALE GENOMIC DNA]</scope>
    <source>
        <strain evidence="9">DSM 16583</strain>
    </source>
</reference>
<dbReference type="GO" id="GO:0016832">
    <property type="term" value="F:aldehyde-lyase activity"/>
    <property type="evidence" value="ECO:0007669"/>
    <property type="project" value="TreeGrafter"/>
</dbReference>
<reference evidence="7" key="2">
    <citation type="submission" date="2016-11" db="EMBL/GenBank/DDBJ databases">
        <title>Complete Genome Sequencing of Pandoraea pulmonicola DSM 16583.</title>
        <authorList>
            <person name="Chan K.-G."/>
        </authorList>
    </citation>
    <scope>NUCLEOTIDE SEQUENCE</scope>
    <source>
        <strain evidence="7">DSM 16583</strain>
    </source>
</reference>
<gene>
    <name evidence="8" type="primary">hpcH_1</name>
    <name evidence="8" type="ORF">NCTC13159_02867</name>
    <name evidence="7" type="ORF">RO07_07000</name>
</gene>
<dbReference type="InterPro" id="IPR005000">
    <property type="entry name" value="Aldolase/citrate-lyase_domain"/>
</dbReference>
<evidence type="ECO:0000256" key="2">
    <source>
        <dbReference type="ARBA" id="ARBA00022723"/>
    </source>
</evidence>
<dbReference type="AlphaFoldDB" id="A0AAJ4ZDG7"/>
<comment type="catalytic activity">
    <reaction evidence="4">
        <text>D-glyceraldehyde + 3-hydroxypyruvate = 2-dehydro-D-galactonate</text>
        <dbReference type="Rhea" id="RHEA:80051"/>
        <dbReference type="ChEBI" id="CHEBI:17180"/>
        <dbReference type="ChEBI" id="CHEBI:17378"/>
        <dbReference type="ChEBI" id="CHEBI:28023"/>
    </reaction>
</comment>
<organism evidence="8 10">
    <name type="scientific">Pandoraea pulmonicola</name>
    <dbReference type="NCBI Taxonomy" id="93221"/>
    <lineage>
        <taxon>Bacteria</taxon>
        <taxon>Pseudomonadati</taxon>
        <taxon>Pseudomonadota</taxon>
        <taxon>Betaproteobacteria</taxon>
        <taxon>Burkholderiales</taxon>
        <taxon>Burkholderiaceae</taxon>
        <taxon>Pandoraea</taxon>
    </lineage>
</organism>
<dbReference type="KEGG" id="ppul:RO07_07000"/>
<sequence>MKTPPNLFKQALARGERQIGLWLGLATPYAAELCAGSGFDWLTIDGEHAPNDLRSMLATLQAVAPYATHPVVRLPHGDATLIKQVLEIGATTLLVPMVESAAMARELVRASKYPPQGTRGVGSGLARSSRWNRYEDYLHTANDTTCLLVQVETAQALAQIDDIAAVDGVDGVFIGPADLAASMGYLGQATHPEVRKAIEDGIARIRRAGKAAGILCVDEGLARGYLDAGVTFIAVGVDTTLLANASRALAAKFATVKGEAQDESRDGPR</sequence>
<dbReference type="PANTHER" id="PTHR30502">
    <property type="entry name" value="2-KETO-3-DEOXY-L-RHAMNONATE ALDOLASE"/>
    <property type="match status" value="1"/>
</dbReference>
<dbReference type="RefSeq" id="WP_039406392.1">
    <property type="nucleotide sequence ID" value="NZ_CP010310.2"/>
</dbReference>
<evidence type="ECO:0000256" key="4">
    <source>
        <dbReference type="ARBA" id="ARBA00051339"/>
    </source>
</evidence>
<dbReference type="GO" id="GO:0046872">
    <property type="term" value="F:metal ion binding"/>
    <property type="evidence" value="ECO:0007669"/>
    <property type="project" value="UniProtKB-KW"/>
</dbReference>
<keyword evidence="2" id="KW-0479">Metal-binding</keyword>
<keyword evidence="3 8" id="KW-0456">Lyase</keyword>
<evidence type="ECO:0000313" key="8">
    <source>
        <dbReference type="EMBL" id="SUA91365.1"/>
    </source>
</evidence>
<comment type="similarity">
    <text evidence="1">Belongs to the HpcH/HpaI aldolase family.</text>
</comment>
<dbReference type="Proteomes" id="UP000254589">
    <property type="component" value="Unassembled WGS sequence"/>
</dbReference>
<reference evidence="8 10" key="3">
    <citation type="submission" date="2018-06" db="EMBL/GenBank/DDBJ databases">
        <authorList>
            <consortium name="Pathogen Informatics"/>
            <person name="Doyle S."/>
        </authorList>
    </citation>
    <scope>NUCLEOTIDE SEQUENCE [LARGE SCALE GENOMIC DNA]</scope>
    <source>
        <strain evidence="8 10">NCTC13159</strain>
    </source>
</reference>
<keyword evidence="9" id="KW-1185">Reference proteome</keyword>
<dbReference type="PANTHER" id="PTHR30502:SF0">
    <property type="entry name" value="PHOSPHOENOLPYRUVATE CARBOXYLASE FAMILY PROTEIN"/>
    <property type="match status" value="1"/>
</dbReference>
<dbReference type="InterPro" id="IPR040442">
    <property type="entry name" value="Pyrv_kinase-like_dom_sf"/>
</dbReference>
<dbReference type="EC" id="4.1.2.-" evidence="8"/>
<dbReference type="EMBL" id="UGSJ01000001">
    <property type="protein sequence ID" value="SUA91365.1"/>
    <property type="molecule type" value="Genomic_DNA"/>
</dbReference>
<evidence type="ECO:0000259" key="6">
    <source>
        <dbReference type="Pfam" id="PF03328"/>
    </source>
</evidence>
<dbReference type="NCBIfam" id="TIGR02311">
    <property type="entry name" value="HpaI"/>
    <property type="match status" value="1"/>
</dbReference>